<dbReference type="InterPro" id="IPR050388">
    <property type="entry name" value="ABC_Ni/Peptide_Import"/>
</dbReference>
<dbReference type="NCBIfam" id="TIGR01727">
    <property type="entry name" value="oligo_HPY"/>
    <property type="match status" value="1"/>
</dbReference>
<keyword evidence="8 14" id="KW-0067">ATP-binding</keyword>
<dbReference type="Gene3D" id="3.40.50.300">
    <property type="entry name" value="P-loop containing nucleotide triphosphate hydrolases"/>
    <property type="match status" value="1"/>
</dbReference>
<dbReference type="Proteomes" id="UP001519363">
    <property type="component" value="Unassembled WGS sequence"/>
</dbReference>
<feature type="domain" description="ABC transporter" evidence="12">
    <location>
        <begin position="302"/>
        <end position="548"/>
    </location>
</feature>
<keyword evidence="15" id="KW-1185">Reference proteome</keyword>
<keyword evidence="5" id="KW-1003">Cell membrane</keyword>
<comment type="subcellular location">
    <subcellularLocation>
        <location evidence="11">Cell membrane</location>
        <topology evidence="11">Multi-pass membrane protein</topology>
    </subcellularLocation>
    <subcellularLocation>
        <location evidence="2">Cell membrane</location>
        <topology evidence="2">Peripheral membrane protein</topology>
    </subcellularLocation>
    <subcellularLocation>
        <location evidence="1">Membrane</location>
        <topology evidence="1">Multi-pass membrane protein</topology>
    </subcellularLocation>
</comment>
<dbReference type="PANTHER" id="PTHR43297:SF2">
    <property type="entry name" value="DIPEPTIDE TRANSPORT ATP-BINDING PROTEIN DPPD"/>
    <property type="match status" value="1"/>
</dbReference>
<evidence type="ECO:0000256" key="4">
    <source>
        <dbReference type="ARBA" id="ARBA00022448"/>
    </source>
</evidence>
<dbReference type="PANTHER" id="PTHR43297">
    <property type="entry name" value="OLIGOPEPTIDE TRANSPORT ATP-BINDING PROTEIN APPD"/>
    <property type="match status" value="1"/>
</dbReference>
<dbReference type="Pfam" id="PF00005">
    <property type="entry name" value="ABC_tran"/>
    <property type="match status" value="1"/>
</dbReference>
<evidence type="ECO:0000259" key="12">
    <source>
        <dbReference type="PROSITE" id="PS50893"/>
    </source>
</evidence>
<dbReference type="CDD" id="cd03257">
    <property type="entry name" value="ABC_NikE_OppD_transporters"/>
    <property type="match status" value="1"/>
</dbReference>
<keyword evidence="10 11" id="KW-0472">Membrane</keyword>
<feature type="transmembrane region" description="Helical" evidence="11">
    <location>
        <begin position="238"/>
        <end position="263"/>
    </location>
</feature>
<feature type="transmembrane region" description="Helical" evidence="11">
    <location>
        <begin position="195"/>
        <end position="218"/>
    </location>
</feature>
<feature type="transmembrane region" description="Helical" evidence="11">
    <location>
        <begin position="12"/>
        <end position="35"/>
    </location>
</feature>
<evidence type="ECO:0000256" key="7">
    <source>
        <dbReference type="ARBA" id="ARBA00022741"/>
    </source>
</evidence>
<comment type="similarity">
    <text evidence="3">Belongs to the ABC transporter superfamily.</text>
</comment>
<evidence type="ECO:0000256" key="5">
    <source>
        <dbReference type="ARBA" id="ARBA00022475"/>
    </source>
</evidence>
<keyword evidence="7" id="KW-0547">Nucleotide-binding</keyword>
<dbReference type="Gene3D" id="1.10.3720.10">
    <property type="entry name" value="MetI-like"/>
    <property type="match status" value="1"/>
</dbReference>
<keyword evidence="6 11" id="KW-0812">Transmembrane</keyword>
<organism evidence="14 15">
    <name type="scientific">Crossiella equi</name>
    <dbReference type="NCBI Taxonomy" id="130796"/>
    <lineage>
        <taxon>Bacteria</taxon>
        <taxon>Bacillati</taxon>
        <taxon>Actinomycetota</taxon>
        <taxon>Actinomycetes</taxon>
        <taxon>Pseudonocardiales</taxon>
        <taxon>Pseudonocardiaceae</taxon>
        <taxon>Crossiella</taxon>
    </lineage>
</organism>
<evidence type="ECO:0000256" key="3">
    <source>
        <dbReference type="ARBA" id="ARBA00005417"/>
    </source>
</evidence>
<evidence type="ECO:0000256" key="1">
    <source>
        <dbReference type="ARBA" id="ARBA00004141"/>
    </source>
</evidence>
<keyword evidence="9 11" id="KW-1133">Transmembrane helix</keyword>
<comment type="similarity">
    <text evidence="11">Belongs to the binding-protein-dependent transport system permease family.</text>
</comment>
<dbReference type="SUPFAM" id="SSF52540">
    <property type="entry name" value="P-loop containing nucleoside triphosphate hydrolases"/>
    <property type="match status" value="1"/>
</dbReference>
<accession>A0ABS5ALN7</accession>
<evidence type="ECO:0000256" key="11">
    <source>
        <dbReference type="RuleBase" id="RU363032"/>
    </source>
</evidence>
<evidence type="ECO:0000256" key="6">
    <source>
        <dbReference type="ARBA" id="ARBA00022692"/>
    </source>
</evidence>
<dbReference type="CDD" id="cd06261">
    <property type="entry name" value="TM_PBP2"/>
    <property type="match status" value="1"/>
</dbReference>
<dbReference type="PROSITE" id="PS50893">
    <property type="entry name" value="ABC_TRANSPORTER_2"/>
    <property type="match status" value="1"/>
</dbReference>
<proteinExistence type="inferred from homology"/>
<protein>
    <submittedName>
        <fullName evidence="14">Oligopeptide/dipeptide ABC transporter ATP-binding protein</fullName>
    </submittedName>
</protein>
<feature type="transmembrane region" description="Helical" evidence="11">
    <location>
        <begin position="78"/>
        <end position="102"/>
    </location>
</feature>
<dbReference type="InterPro" id="IPR003593">
    <property type="entry name" value="AAA+_ATPase"/>
</dbReference>
<feature type="transmembrane region" description="Helical" evidence="11">
    <location>
        <begin position="155"/>
        <end position="175"/>
    </location>
</feature>
<dbReference type="RefSeq" id="WP_209707427.1">
    <property type="nucleotide sequence ID" value="NZ_JAGIOO010000001.1"/>
</dbReference>
<name>A0ABS5ALN7_9PSEU</name>
<dbReference type="InterPro" id="IPR013563">
    <property type="entry name" value="Oligopep_ABC_C"/>
</dbReference>
<evidence type="ECO:0000256" key="2">
    <source>
        <dbReference type="ARBA" id="ARBA00004202"/>
    </source>
</evidence>
<dbReference type="EMBL" id="JAGIOO010000001">
    <property type="protein sequence ID" value="MBP2477473.1"/>
    <property type="molecule type" value="Genomic_DNA"/>
</dbReference>
<feature type="domain" description="ABC transmembrane type-1" evidence="13">
    <location>
        <begin position="74"/>
        <end position="263"/>
    </location>
</feature>
<keyword evidence="4 11" id="KW-0813">Transport</keyword>
<comment type="caution">
    <text evidence="14">The sequence shown here is derived from an EMBL/GenBank/DDBJ whole genome shotgun (WGS) entry which is preliminary data.</text>
</comment>
<dbReference type="PROSITE" id="PS00211">
    <property type="entry name" value="ABC_TRANSPORTER_1"/>
    <property type="match status" value="1"/>
</dbReference>
<dbReference type="GO" id="GO:0005524">
    <property type="term" value="F:ATP binding"/>
    <property type="evidence" value="ECO:0007669"/>
    <property type="project" value="UniProtKB-KW"/>
</dbReference>
<evidence type="ECO:0000256" key="8">
    <source>
        <dbReference type="ARBA" id="ARBA00022840"/>
    </source>
</evidence>
<dbReference type="InterPro" id="IPR035906">
    <property type="entry name" value="MetI-like_sf"/>
</dbReference>
<sequence>MSRAVRAFLRAPSGVAAVVGVLLLVAVAVLGPVIWGEAAERTNLAESVQGVSGAHLLGTDALGRDVLARTLAAARLSLVLAVVSVAIGASIGLVFGAVLAVLGQRLRGFGMRVIDVLLGLPDLLLGVIVITIVGPGVEGAVAAVAVAFIPGFARMAATLAASVGGQDYLAAARVLGVGRLRLLTRYILPNIAETVTVSVFAAVGSALIAVSSLSFLGLGVQAPDFDWGRMLTDGIGQFYTTPSVALAPAIMIAGTGLVMGWAGEAIARALNPRLWTANGGDGRKVAAQSTVDAPEPDESALLAVGDLHVRIPVEGGEVVPVNGVSFSQRPGEITGIVGESGSGKSLTALSIAQLTPYPGRIGAHTLTLGGDDLRTLTRKGLGTRMAMVFQDPMSSLNPALRIGTQLTEAVREHGIMDKAAARERALELLAEVNIPEPAKTMDRFPHELSGGMRQRVMIAMGLMTRPGLIIADEPTTALDVTTQAQVVTLLRSVNEHHGSAILLISHNIGVVAEICERVLVMYAGRVVEDISAQELAQGPHHPYTQALMAAVPTLDTSRDEPLAAIPGRPPEPGSPLPGCPFAPRCERAEDRCSVEEPPLIQITDRASAACWLVEEARVP</sequence>
<dbReference type="SMART" id="SM00382">
    <property type="entry name" value="AAA"/>
    <property type="match status" value="1"/>
</dbReference>
<dbReference type="Pfam" id="PF00528">
    <property type="entry name" value="BPD_transp_1"/>
    <property type="match status" value="1"/>
</dbReference>
<feature type="transmembrane region" description="Helical" evidence="11">
    <location>
        <begin position="123"/>
        <end position="149"/>
    </location>
</feature>
<evidence type="ECO:0000313" key="15">
    <source>
        <dbReference type="Proteomes" id="UP001519363"/>
    </source>
</evidence>
<dbReference type="InterPro" id="IPR027417">
    <property type="entry name" value="P-loop_NTPase"/>
</dbReference>
<evidence type="ECO:0000259" key="13">
    <source>
        <dbReference type="PROSITE" id="PS50928"/>
    </source>
</evidence>
<dbReference type="InterPro" id="IPR017871">
    <property type="entry name" value="ABC_transporter-like_CS"/>
</dbReference>
<evidence type="ECO:0000256" key="9">
    <source>
        <dbReference type="ARBA" id="ARBA00022989"/>
    </source>
</evidence>
<evidence type="ECO:0000313" key="14">
    <source>
        <dbReference type="EMBL" id="MBP2477473.1"/>
    </source>
</evidence>
<dbReference type="SUPFAM" id="SSF161098">
    <property type="entry name" value="MetI-like"/>
    <property type="match status" value="1"/>
</dbReference>
<gene>
    <name evidence="14" type="ORF">JOF53_006345</name>
</gene>
<dbReference type="Pfam" id="PF08352">
    <property type="entry name" value="oligo_HPY"/>
    <property type="match status" value="1"/>
</dbReference>
<dbReference type="InterPro" id="IPR000515">
    <property type="entry name" value="MetI-like"/>
</dbReference>
<evidence type="ECO:0000256" key="10">
    <source>
        <dbReference type="ARBA" id="ARBA00023136"/>
    </source>
</evidence>
<reference evidence="14 15" key="1">
    <citation type="submission" date="2021-03" db="EMBL/GenBank/DDBJ databases">
        <title>Sequencing the genomes of 1000 actinobacteria strains.</title>
        <authorList>
            <person name="Klenk H.-P."/>
        </authorList>
    </citation>
    <scope>NUCLEOTIDE SEQUENCE [LARGE SCALE GENOMIC DNA]</scope>
    <source>
        <strain evidence="14 15">DSM 44580</strain>
    </source>
</reference>
<dbReference type="PROSITE" id="PS50928">
    <property type="entry name" value="ABC_TM1"/>
    <property type="match status" value="1"/>
</dbReference>
<dbReference type="InterPro" id="IPR003439">
    <property type="entry name" value="ABC_transporter-like_ATP-bd"/>
</dbReference>